<dbReference type="Proteomes" id="UP000887116">
    <property type="component" value="Unassembled WGS sequence"/>
</dbReference>
<reference evidence="1" key="1">
    <citation type="submission" date="2020-07" db="EMBL/GenBank/DDBJ databases">
        <title>Multicomponent nature underlies the extraordinary mechanical properties of spider dragline silk.</title>
        <authorList>
            <person name="Kono N."/>
            <person name="Nakamura H."/>
            <person name="Mori M."/>
            <person name="Yoshida Y."/>
            <person name="Ohtoshi R."/>
            <person name="Malay A.D."/>
            <person name="Moran D.A.P."/>
            <person name="Tomita M."/>
            <person name="Numata K."/>
            <person name="Arakawa K."/>
        </authorList>
    </citation>
    <scope>NUCLEOTIDE SEQUENCE</scope>
</reference>
<accession>A0A8X6JDZ9</accession>
<name>A0A8X6JDZ9_TRICU</name>
<keyword evidence="2" id="KW-1185">Reference proteome</keyword>
<evidence type="ECO:0000313" key="1">
    <source>
        <dbReference type="EMBL" id="GFR03096.1"/>
    </source>
</evidence>
<sequence>MQQIKPLRKFRSGDMFLKAIPSKQSTTLVNYCKKLAHLEITASPYDKLTWRVSVVGLLNVPPEETLENNRDQKECGVGEIKYVWMDTCSE</sequence>
<protein>
    <submittedName>
        <fullName evidence="1">Uncharacterized protein</fullName>
    </submittedName>
</protein>
<gene>
    <name evidence="1" type="ORF">TNCT_504481</name>
</gene>
<evidence type="ECO:0000313" key="2">
    <source>
        <dbReference type="Proteomes" id="UP000887116"/>
    </source>
</evidence>
<organism evidence="1 2">
    <name type="scientific">Trichonephila clavata</name>
    <name type="common">Joro spider</name>
    <name type="synonym">Nephila clavata</name>
    <dbReference type="NCBI Taxonomy" id="2740835"/>
    <lineage>
        <taxon>Eukaryota</taxon>
        <taxon>Metazoa</taxon>
        <taxon>Ecdysozoa</taxon>
        <taxon>Arthropoda</taxon>
        <taxon>Chelicerata</taxon>
        <taxon>Arachnida</taxon>
        <taxon>Araneae</taxon>
        <taxon>Araneomorphae</taxon>
        <taxon>Entelegynae</taxon>
        <taxon>Araneoidea</taxon>
        <taxon>Nephilidae</taxon>
        <taxon>Trichonephila</taxon>
    </lineage>
</organism>
<dbReference type="AlphaFoldDB" id="A0A8X6JDZ9"/>
<comment type="caution">
    <text evidence="1">The sequence shown here is derived from an EMBL/GenBank/DDBJ whole genome shotgun (WGS) entry which is preliminary data.</text>
</comment>
<dbReference type="EMBL" id="BMAO01005679">
    <property type="protein sequence ID" value="GFR03096.1"/>
    <property type="molecule type" value="Genomic_DNA"/>
</dbReference>
<proteinExistence type="predicted"/>